<dbReference type="STRING" id="701091.M2TQ97"/>
<feature type="domain" description="Ubiquitin-like" evidence="4">
    <location>
        <begin position="54"/>
        <end position="138"/>
    </location>
</feature>
<reference evidence="6" key="2">
    <citation type="journal article" date="2013" name="PLoS Genet.">
        <title>Comparative genome structure, secondary metabolite, and effector coding capacity across Cochliobolus pathogens.</title>
        <authorList>
            <person name="Condon B.J."/>
            <person name="Leng Y."/>
            <person name="Wu D."/>
            <person name="Bushley K.E."/>
            <person name="Ohm R.A."/>
            <person name="Otillar R."/>
            <person name="Martin J."/>
            <person name="Schackwitz W."/>
            <person name="Grimwood J."/>
            <person name="MohdZainudin N."/>
            <person name="Xue C."/>
            <person name="Wang R."/>
            <person name="Manning V.A."/>
            <person name="Dhillon B."/>
            <person name="Tu Z.J."/>
            <person name="Steffenson B.J."/>
            <person name="Salamov A."/>
            <person name="Sun H."/>
            <person name="Lowry S."/>
            <person name="LaButti K."/>
            <person name="Han J."/>
            <person name="Copeland A."/>
            <person name="Lindquist E."/>
            <person name="Barry K."/>
            <person name="Schmutz J."/>
            <person name="Baker S.E."/>
            <person name="Ciuffetti L.M."/>
            <person name="Grigoriev I.V."/>
            <person name="Zhong S."/>
            <person name="Turgeon B.G."/>
        </authorList>
    </citation>
    <scope>NUCLEOTIDE SEQUENCE [LARGE SCALE GENOMIC DNA]</scope>
    <source>
        <strain evidence="6">C5 / ATCC 48332 / race O</strain>
    </source>
</reference>
<evidence type="ECO:0000259" key="4">
    <source>
        <dbReference type="Pfam" id="PF22893"/>
    </source>
</evidence>
<dbReference type="PANTHER" id="PTHR14017">
    <property type="entry name" value="LYSINE-SPECIFIC DEMETHYLASE"/>
    <property type="match status" value="1"/>
</dbReference>
<dbReference type="PANTHER" id="PTHR14017:SF28">
    <property type="entry name" value="CHROMOSOME UNDETERMINED SCAFFOLD_98, WHOLE GENOME SHOTGUN SEQUENCE"/>
    <property type="match status" value="1"/>
</dbReference>
<dbReference type="HOGENOM" id="CLU_021979_2_0_1"/>
<comment type="subcellular location">
    <subcellularLocation>
        <location evidence="1">Nucleus</location>
    </subcellularLocation>
</comment>
<dbReference type="PROSITE" id="PS50005">
    <property type="entry name" value="TPR"/>
    <property type="match status" value="1"/>
</dbReference>
<sequence>MLEAISQNTLVVFSHLCGQRCRTLKPPSRMLLDIASHMKGIARAIESIPLHLSVDIIRLDDALGESWGLPFQACQTWNSFTDILKVVVYGNQRPGLDYIVRGQFQLTFAKTGRSIGQPHRWDSTIRPGAHIKQAMVISDLPISKDVCPFPACTGMLISQVDEIGKICSTCGRLSSSTLLHTLPLKLYARVPSSPTPLDPITSQASVHARVQQTDSLAIGPVQLCEDSIGLFRRIQVYERPPPLTSAEEAYEKLRDDASDFQANLYLGWHALSEVRIDEAIHRLRQTTATEPNDWIPHYLLGRAFVANGCFKEAYEALQLCVKSNSTIPDVWITIGVLYFKLNQYRDSLDALARSVRLNPQTWESWYNLGVLYDNCQNQSYDAQDALQRALDLNPALLKAHIRMEELKAAVHGNVLTEMVECVLLQASDPIPTYVEDTGIQISPLIPITHDNGWVAISSEEEVVDIRGY</sequence>
<dbReference type="SUPFAM" id="SSF48452">
    <property type="entry name" value="TPR-like"/>
    <property type="match status" value="1"/>
</dbReference>
<keyword evidence="3" id="KW-0802">TPR repeat</keyword>
<protein>
    <recommendedName>
        <fullName evidence="4">Ubiquitin-like domain-containing protein</fullName>
    </recommendedName>
</protein>
<dbReference type="InterPro" id="IPR051630">
    <property type="entry name" value="Corepressor-Demethylase"/>
</dbReference>
<dbReference type="InterPro" id="IPR019734">
    <property type="entry name" value="TPR_rpt"/>
</dbReference>
<gene>
    <name evidence="5" type="ORF">COCHEDRAFT_1158670</name>
</gene>
<keyword evidence="2" id="KW-0539">Nucleus</keyword>
<evidence type="ECO:0000256" key="2">
    <source>
        <dbReference type="ARBA" id="ARBA00023242"/>
    </source>
</evidence>
<evidence type="ECO:0000313" key="5">
    <source>
        <dbReference type="EMBL" id="EMD88724.1"/>
    </source>
</evidence>
<dbReference type="OMA" id="DVWITIG"/>
<organism evidence="5 6">
    <name type="scientific">Cochliobolus heterostrophus (strain C5 / ATCC 48332 / race O)</name>
    <name type="common">Southern corn leaf blight fungus</name>
    <name type="synonym">Bipolaris maydis</name>
    <dbReference type="NCBI Taxonomy" id="701091"/>
    <lineage>
        <taxon>Eukaryota</taxon>
        <taxon>Fungi</taxon>
        <taxon>Dikarya</taxon>
        <taxon>Ascomycota</taxon>
        <taxon>Pezizomycotina</taxon>
        <taxon>Dothideomycetes</taxon>
        <taxon>Pleosporomycetidae</taxon>
        <taxon>Pleosporales</taxon>
        <taxon>Pleosporineae</taxon>
        <taxon>Pleosporaceae</taxon>
        <taxon>Bipolaris</taxon>
    </lineage>
</organism>
<evidence type="ECO:0000313" key="6">
    <source>
        <dbReference type="Proteomes" id="UP000016936"/>
    </source>
</evidence>
<accession>M2TQ97</accession>
<dbReference type="Pfam" id="PF22893">
    <property type="entry name" value="ULD_2"/>
    <property type="match status" value="1"/>
</dbReference>
<reference evidence="5 6" key="1">
    <citation type="journal article" date="2012" name="PLoS Pathog.">
        <title>Diverse lifestyles and strategies of plant pathogenesis encoded in the genomes of eighteen Dothideomycetes fungi.</title>
        <authorList>
            <person name="Ohm R.A."/>
            <person name="Feau N."/>
            <person name="Henrissat B."/>
            <person name="Schoch C.L."/>
            <person name="Horwitz B.A."/>
            <person name="Barry K.W."/>
            <person name="Condon B.J."/>
            <person name="Copeland A.C."/>
            <person name="Dhillon B."/>
            <person name="Glaser F."/>
            <person name="Hesse C.N."/>
            <person name="Kosti I."/>
            <person name="LaButti K."/>
            <person name="Lindquist E.A."/>
            <person name="Lucas S."/>
            <person name="Salamov A.A."/>
            <person name="Bradshaw R.E."/>
            <person name="Ciuffetti L."/>
            <person name="Hamelin R.C."/>
            <person name="Kema G.H.J."/>
            <person name="Lawrence C."/>
            <person name="Scott J.A."/>
            <person name="Spatafora J.W."/>
            <person name="Turgeon B.G."/>
            <person name="de Wit P.J.G.M."/>
            <person name="Zhong S."/>
            <person name="Goodwin S.B."/>
            <person name="Grigoriev I.V."/>
        </authorList>
    </citation>
    <scope>NUCLEOTIDE SEQUENCE [LARGE SCALE GENOMIC DNA]</scope>
    <source>
        <strain evidence="6">C5 / ATCC 48332 / race O</strain>
    </source>
</reference>
<dbReference type="Proteomes" id="UP000016936">
    <property type="component" value="Unassembled WGS sequence"/>
</dbReference>
<dbReference type="Pfam" id="PF13432">
    <property type="entry name" value="TPR_16"/>
    <property type="match status" value="2"/>
</dbReference>
<dbReference type="SMART" id="SM00028">
    <property type="entry name" value="TPR"/>
    <property type="match status" value="3"/>
</dbReference>
<dbReference type="GO" id="GO:0005634">
    <property type="term" value="C:nucleus"/>
    <property type="evidence" value="ECO:0007669"/>
    <property type="project" value="UniProtKB-SubCell"/>
</dbReference>
<dbReference type="InterPro" id="IPR011990">
    <property type="entry name" value="TPR-like_helical_dom_sf"/>
</dbReference>
<name>M2TQ97_COCH5</name>
<keyword evidence="6" id="KW-1185">Reference proteome</keyword>
<dbReference type="Gene3D" id="1.25.40.10">
    <property type="entry name" value="Tetratricopeptide repeat domain"/>
    <property type="match status" value="2"/>
</dbReference>
<evidence type="ECO:0000256" key="3">
    <source>
        <dbReference type="PROSITE-ProRule" id="PRU00339"/>
    </source>
</evidence>
<dbReference type="EMBL" id="KB445580">
    <property type="protein sequence ID" value="EMD88724.1"/>
    <property type="molecule type" value="Genomic_DNA"/>
</dbReference>
<evidence type="ECO:0000256" key="1">
    <source>
        <dbReference type="ARBA" id="ARBA00004123"/>
    </source>
</evidence>
<dbReference type="AlphaFoldDB" id="M2TQ97"/>
<dbReference type="InterPro" id="IPR054464">
    <property type="entry name" value="ULD_fung"/>
</dbReference>
<proteinExistence type="predicted"/>
<feature type="repeat" description="TPR" evidence="3">
    <location>
        <begin position="328"/>
        <end position="361"/>
    </location>
</feature>
<dbReference type="eggNOG" id="KOG1124">
    <property type="taxonomic scope" value="Eukaryota"/>
</dbReference>